<name>A0A9W2YVP0_BIOGL</name>
<keyword evidence="1" id="KW-0472">Membrane</keyword>
<keyword evidence="1" id="KW-0812">Transmembrane</keyword>
<dbReference type="Proteomes" id="UP001165740">
    <property type="component" value="Chromosome 14"/>
</dbReference>
<evidence type="ECO:0000256" key="2">
    <source>
        <dbReference type="SAM" id="SignalP"/>
    </source>
</evidence>
<sequence>MFILFTLLLFVENTQLQKIILYKYQENFKTNCTSSFVHKKDQIIFSSQIKTSADNSPGDSILVENIQYDLKRKNSVYEPFCYVFFNGCLQSSDKICYCLSTEHPDVFDIIINVTAFSHFSEAKLRGQMKYLEKIVYSEEISFPTIYGKKNPNKTEVVLNINSKPVDTDKCAVIVNATDQVVIFFNLKHVFDIPFTLRVYDVLKEEHYESDSIFLIHVTEIETRQVYTFKYTVCNLQEYSKNFTCYIDTGRENKLHKVHTQTPDYALATSGLIISTITLLILLMQFLMRSFQKRLQKIEKDMNRRKFFSSIHKIDDESPMEGERKVYEQIPLNGI</sequence>
<evidence type="ECO:0000313" key="4">
    <source>
        <dbReference type="RefSeq" id="XP_055866771.1"/>
    </source>
</evidence>
<dbReference type="RefSeq" id="XP_055866772.1">
    <property type="nucleotide sequence ID" value="XM_056010797.1"/>
</dbReference>
<proteinExistence type="predicted"/>
<dbReference type="RefSeq" id="XP_055866774.1">
    <property type="nucleotide sequence ID" value="XM_056010799.1"/>
</dbReference>
<dbReference type="RefSeq" id="XP_055866775.1">
    <property type="nucleotide sequence ID" value="XM_056010800.1"/>
</dbReference>
<dbReference type="RefSeq" id="XP_055866773.1">
    <property type="nucleotide sequence ID" value="XM_056010798.1"/>
</dbReference>
<dbReference type="AlphaFoldDB" id="A0A9W2YVP0"/>
<protein>
    <submittedName>
        <fullName evidence="4 5">Uncharacterized protein LOC129922870 isoform X1</fullName>
    </submittedName>
</protein>
<reference evidence="4 5" key="1">
    <citation type="submission" date="2025-04" db="UniProtKB">
        <authorList>
            <consortium name="RefSeq"/>
        </authorList>
    </citation>
    <scope>IDENTIFICATION</scope>
</reference>
<evidence type="ECO:0000313" key="8">
    <source>
        <dbReference type="RefSeq" id="XP_055866775.1"/>
    </source>
</evidence>
<feature type="transmembrane region" description="Helical" evidence="1">
    <location>
        <begin position="264"/>
        <end position="286"/>
    </location>
</feature>
<dbReference type="RefSeq" id="XP_055866778.1">
    <property type="nucleotide sequence ID" value="XM_056010803.1"/>
</dbReference>
<evidence type="ECO:0000313" key="11">
    <source>
        <dbReference type="RefSeq" id="XP_055866778.1"/>
    </source>
</evidence>
<organism evidence="3 10">
    <name type="scientific">Biomphalaria glabrata</name>
    <name type="common">Bloodfluke planorb</name>
    <name type="synonym">Freshwater snail</name>
    <dbReference type="NCBI Taxonomy" id="6526"/>
    <lineage>
        <taxon>Eukaryota</taxon>
        <taxon>Metazoa</taxon>
        <taxon>Spiralia</taxon>
        <taxon>Lophotrochozoa</taxon>
        <taxon>Mollusca</taxon>
        <taxon>Gastropoda</taxon>
        <taxon>Heterobranchia</taxon>
        <taxon>Euthyneura</taxon>
        <taxon>Panpulmonata</taxon>
        <taxon>Hygrophila</taxon>
        <taxon>Lymnaeoidea</taxon>
        <taxon>Planorbidae</taxon>
        <taxon>Biomphalaria</taxon>
    </lineage>
</organism>
<accession>A0A9W2YVP0</accession>
<keyword evidence="3" id="KW-1185">Reference proteome</keyword>
<keyword evidence="2" id="KW-0732">Signal</keyword>
<gene>
    <name evidence="4 5 6 7 8 9 10 11" type="primary">LOC129922870</name>
</gene>
<dbReference type="GeneID" id="129922870"/>
<keyword evidence="1" id="KW-1133">Transmembrane helix</keyword>
<evidence type="ECO:0000313" key="3">
    <source>
        <dbReference type="Proteomes" id="UP001165740"/>
    </source>
</evidence>
<dbReference type="RefSeq" id="XP_055866771.1">
    <property type="nucleotide sequence ID" value="XM_056010796.1"/>
</dbReference>
<evidence type="ECO:0000313" key="7">
    <source>
        <dbReference type="RefSeq" id="XP_055866774.1"/>
    </source>
</evidence>
<dbReference type="RefSeq" id="XP_055866776.1">
    <property type="nucleotide sequence ID" value="XM_056010801.1"/>
</dbReference>
<evidence type="ECO:0000313" key="10">
    <source>
        <dbReference type="RefSeq" id="XP_055866777.1"/>
    </source>
</evidence>
<evidence type="ECO:0000313" key="6">
    <source>
        <dbReference type="RefSeq" id="XP_055866773.1"/>
    </source>
</evidence>
<evidence type="ECO:0000313" key="9">
    <source>
        <dbReference type="RefSeq" id="XP_055866776.1"/>
    </source>
</evidence>
<evidence type="ECO:0000256" key="1">
    <source>
        <dbReference type="SAM" id="Phobius"/>
    </source>
</evidence>
<feature type="chain" id="PRO_5044702469" evidence="2">
    <location>
        <begin position="17"/>
        <end position="334"/>
    </location>
</feature>
<dbReference type="RefSeq" id="XP_055866777.1">
    <property type="nucleotide sequence ID" value="XM_056010802.1"/>
</dbReference>
<feature type="signal peptide" evidence="2">
    <location>
        <begin position="1"/>
        <end position="16"/>
    </location>
</feature>
<evidence type="ECO:0000313" key="5">
    <source>
        <dbReference type="RefSeq" id="XP_055866772.1"/>
    </source>
</evidence>